<proteinExistence type="predicted"/>
<sequence length="115" mass="13160">MNFLDSALNLGKRQARSIPITSIVKEKHEQKAFFHRKGQHEDKTQSHKHGKHRGKDGLLAISKARFNGHLSLMRMSWARVNLKVVEQCSAKLQETDVKTTSLENKLIPNYVGRTK</sequence>
<dbReference type="AlphaFoldDB" id="A0AAV1SLW6"/>
<protein>
    <submittedName>
        <fullName evidence="2">Uncharacterized protein</fullName>
    </submittedName>
</protein>
<dbReference type="Proteomes" id="UP001314170">
    <property type="component" value="Unassembled WGS sequence"/>
</dbReference>
<name>A0AAV1SLW6_9ROSI</name>
<evidence type="ECO:0000313" key="3">
    <source>
        <dbReference type="Proteomes" id="UP001314170"/>
    </source>
</evidence>
<accession>A0AAV1SLW6</accession>
<reference evidence="2 3" key="1">
    <citation type="submission" date="2024-01" db="EMBL/GenBank/DDBJ databases">
        <authorList>
            <person name="Waweru B."/>
        </authorList>
    </citation>
    <scope>NUCLEOTIDE SEQUENCE [LARGE SCALE GENOMIC DNA]</scope>
</reference>
<organism evidence="2 3">
    <name type="scientific">Dovyalis caffra</name>
    <dbReference type="NCBI Taxonomy" id="77055"/>
    <lineage>
        <taxon>Eukaryota</taxon>
        <taxon>Viridiplantae</taxon>
        <taxon>Streptophyta</taxon>
        <taxon>Embryophyta</taxon>
        <taxon>Tracheophyta</taxon>
        <taxon>Spermatophyta</taxon>
        <taxon>Magnoliopsida</taxon>
        <taxon>eudicotyledons</taxon>
        <taxon>Gunneridae</taxon>
        <taxon>Pentapetalae</taxon>
        <taxon>rosids</taxon>
        <taxon>fabids</taxon>
        <taxon>Malpighiales</taxon>
        <taxon>Salicaceae</taxon>
        <taxon>Flacourtieae</taxon>
        <taxon>Dovyalis</taxon>
    </lineage>
</organism>
<comment type="caution">
    <text evidence="2">The sequence shown here is derived from an EMBL/GenBank/DDBJ whole genome shotgun (WGS) entry which is preliminary data.</text>
</comment>
<gene>
    <name evidence="2" type="ORF">DCAF_LOCUS24022</name>
</gene>
<dbReference type="EMBL" id="CAWUPB010001189">
    <property type="protein sequence ID" value="CAK7351837.1"/>
    <property type="molecule type" value="Genomic_DNA"/>
</dbReference>
<feature type="region of interest" description="Disordered" evidence="1">
    <location>
        <begin position="34"/>
        <end position="57"/>
    </location>
</feature>
<evidence type="ECO:0000256" key="1">
    <source>
        <dbReference type="SAM" id="MobiDB-lite"/>
    </source>
</evidence>
<evidence type="ECO:0000313" key="2">
    <source>
        <dbReference type="EMBL" id="CAK7351837.1"/>
    </source>
</evidence>
<keyword evidence="3" id="KW-1185">Reference proteome</keyword>